<name>A0A8S4QAU5_OWEFU</name>
<feature type="non-terminal residue" evidence="1">
    <location>
        <position position="109"/>
    </location>
</feature>
<evidence type="ECO:0000313" key="1">
    <source>
        <dbReference type="EMBL" id="CAH1803321.1"/>
    </source>
</evidence>
<proteinExistence type="predicted"/>
<comment type="caution">
    <text evidence="1">The sequence shown here is derived from an EMBL/GenBank/DDBJ whole genome shotgun (WGS) entry which is preliminary data.</text>
</comment>
<reference evidence="1" key="1">
    <citation type="submission" date="2022-03" db="EMBL/GenBank/DDBJ databases">
        <authorList>
            <person name="Martin C."/>
        </authorList>
    </citation>
    <scope>NUCLEOTIDE SEQUENCE</scope>
</reference>
<dbReference type="EMBL" id="CAIIXF020000518">
    <property type="protein sequence ID" value="CAH1803321.1"/>
    <property type="molecule type" value="Genomic_DNA"/>
</dbReference>
<dbReference type="AlphaFoldDB" id="A0A8S4QAU5"/>
<protein>
    <submittedName>
        <fullName evidence="1">Uncharacterized protein</fullName>
    </submittedName>
</protein>
<dbReference type="Proteomes" id="UP000749559">
    <property type="component" value="Unassembled WGS sequence"/>
</dbReference>
<organism evidence="1 2">
    <name type="scientific">Owenia fusiformis</name>
    <name type="common">Polychaete worm</name>
    <dbReference type="NCBI Taxonomy" id="6347"/>
    <lineage>
        <taxon>Eukaryota</taxon>
        <taxon>Metazoa</taxon>
        <taxon>Spiralia</taxon>
        <taxon>Lophotrochozoa</taxon>
        <taxon>Annelida</taxon>
        <taxon>Polychaeta</taxon>
        <taxon>Sedentaria</taxon>
        <taxon>Canalipalpata</taxon>
        <taxon>Sabellida</taxon>
        <taxon>Oweniida</taxon>
        <taxon>Oweniidae</taxon>
        <taxon>Owenia</taxon>
    </lineage>
</organism>
<gene>
    <name evidence="1" type="ORF">OFUS_LOCUS26926</name>
</gene>
<feature type="non-terminal residue" evidence="1">
    <location>
        <position position="1"/>
    </location>
</feature>
<evidence type="ECO:0000313" key="2">
    <source>
        <dbReference type="Proteomes" id="UP000749559"/>
    </source>
</evidence>
<keyword evidence="2" id="KW-1185">Reference proteome</keyword>
<sequence length="109" mass="12533">IMELEFADCMTKCVGESIDNIERWLKKAKSATECVTKCVVDTIKQTALMRVTSEYIKSNDFVQCLKDCALQKANPLWIVWGIVLCNIHWQCWLLRIGIIATKCLFECVQ</sequence>
<accession>A0A8S4QAU5</accession>